<sequence length="220" mass="25279">MNPLTQVKNQQKIVARESAAGISEEGSWHAKYKDSAYVYIGGLSFNLTEGDVLAVFAQYGEVVDLNLVRDKATGKPKGFAYLAYADQRSTILAVDNLNGANVLGRTIRVDHKSDYKRKKPEDEEEEQKKREERGVCYAFQRGECNRGDACKYSHDEKRNENTGWGKRDDEPKWKHDQFQSYKSRDQDQFQAYKSRDQDRRPGEDHRRAHERRAPGLGSKS</sequence>
<evidence type="ECO:0000313" key="2">
    <source>
        <dbReference type="Proteomes" id="UP001162992"/>
    </source>
</evidence>
<evidence type="ECO:0000313" key="1">
    <source>
        <dbReference type="EMBL" id="KAJ7527675.1"/>
    </source>
</evidence>
<accession>A0ACC2BD46</accession>
<protein>
    <submittedName>
        <fullName evidence="1">Uncharacterized protein</fullName>
    </submittedName>
</protein>
<keyword evidence="2" id="KW-1185">Reference proteome</keyword>
<gene>
    <name evidence="1" type="ORF">O6H91_16G065900</name>
</gene>
<comment type="caution">
    <text evidence="1">The sequence shown here is derived from an EMBL/GenBank/DDBJ whole genome shotgun (WGS) entry which is preliminary data.</text>
</comment>
<proteinExistence type="predicted"/>
<organism evidence="1 2">
    <name type="scientific">Diphasiastrum complanatum</name>
    <name type="common">Issler's clubmoss</name>
    <name type="synonym">Lycopodium complanatum</name>
    <dbReference type="NCBI Taxonomy" id="34168"/>
    <lineage>
        <taxon>Eukaryota</taxon>
        <taxon>Viridiplantae</taxon>
        <taxon>Streptophyta</taxon>
        <taxon>Embryophyta</taxon>
        <taxon>Tracheophyta</taxon>
        <taxon>Lycopodiopsida</taxon>
        <taxon>Lycopodiales</taxon>
        <taxon>Lycopodiaceae</taxon>
        <taxon>Lycopodioideae</taxon>
        <taxon>Diphasiastrum</taxon>
    </lineage>
</organism>
<dbReference type="Proteomes" id="UP001162992">
    <property type="component" value="Chromosome 16"/>
</dbReference>
<dbReference type="EMBL" id="CM055107">
    <property type="protein sequence ID" value="KAJ7527675.1"/>
    <property type="molecule type" value="Genomic_DNA"/>
</dbReference>
<reference evidence="2" key="1">
    <citation type="journal article" date="2024" name="Proc. Natl. Acad. Sci. U.S.A.">
        <title>Extraordinary preservation of gene collinearity over three hundred million years revealed in homosporous lycophytes.</title>
        <authorList>
            <person name="Li C."/>
            <person name="Wickell D."/>
            <person name="Kuo L.Y."/>
            <person name="Chen X."/>
            <person name="Nie B."/>
            <person name="Liao X."/>
            <person name="Peng D."/>
            <person name="Ji J."/>
            <person name="Jenkins J."/>
            <person name="Williams M."/>
            <person name="Shu S."/>
            <person name="Plott C."/>
            <person name="Barry K."/>
            <person name="Rajasekar S."/>
            <person name="Grimwood J."/>
            <person name="Han X."/>
            <person name="Sun S."/>
            <person name="Hou Z."/>
            <person name="He W."/>
            <person name="Dai G."/>
            <person name="Sun C."/>
            <person name="Schmutz J."/>
            <person name="Leebens-Mack J.H."/>
            <person name="Li F.W."/>
            <person name="Wang L."/>
        </authorList>
    </citation>
    <scope>NUCLEOTIDE SEQUENCE [LARGE SCALE GENOMIC DNA]</scope>
    <source>
        <strain evidence="2">cv. PW_Plant_1</strain>
    </source>
</reference>
<name>A0ACC2BD46_DIPCM</name>